<gene>
    <name evidence="3" type="ORF">SSS_3211</name>
</gene>
<dbReference type="Proteomes" id="UP000070412">
    <property type="component" value="Unassembled WGS sequence"/>
</dbReference>
<feature type="compositionally biased region" description="Basic and acidic residues" evidence="1">
    <location>
        <begin position="363"/>
        <end position="380"/>
    </location>
</feature>
<feature type="compositionally biased region" description="Low complexity" evidence="1">
    <location>
        <begin position="514"/>
        <end position="527"/>
    </location>
</feature>
<sequence>MFHSFIVTFFSFLLFRNCVAIDYFQSSLITNPAIATTTSLHNDDVGDGDGGVGGGGGGGGGGITLDSNGVSEGGGGIISLQNSDSLTSQESSSYGERLAESPFSFMSAFAREPRDESNIYSAGINAVLNSDGFLNQMEKLGGQDPKYTPQGPVEMAVHTKKTIEVIPVKFEEPKDGEPQVIEISPYEVPVSIVFKTQTNKLNVNQEHKTEPAEEVKEINSEEEPHRVVHNVYRPVIQEVTEVVQPFRKVIQKVEPVIEEMKTIISKAAPQDGLPVVPHQQEQLHHQQPQINQALNTDSNLNRFTDFHLSPLPYGSEVVNKIAPPPSSSFTTVSTTAPVTIAPQTSTTANRLISSSASEITKNVQDRKESSESDKDSNSAEAMILDRDANRQYNSIIKHYINNLLSNKNVPTQSQQQQQQQQSSTEKLLSQLQSSQNIRMLNLPMKNLPSAMMLAIKKQQHQQQQQHQHQHQDAKEKNGFDNKKFKIIKEFRISLNEIKKELGKRGMIEMPQAASNHNNNGNSNGNTNFMLRPFGSFQVNSQHQPQQQQQQSSKLNNPNGFSVSGPKNTPPYRIQARSNLKSFSSPPPPTLQSSSMKSFQSMRKNPEKLAEFSRRSRMNGNQGKLMRIRNSNNNNNKNKNNNQKIIENRFRKRILFDPIMNLNLDDHPIYSRFNQFSDELDNLNNNHNYNHKIQQNNIAVRELLMPSLENNQHRYHHLNLYSQSFWDKNYKNSKNNLNNNNNNINNNNNNSNNNSDQGNIDHNNHSNHNHNHNHNGDHHHFDSFLINSSSSSSRSRGRRGLVRRFGILY</sequence>
<feature type="compositionally biased region" description="Polar residues" evidence="1">
    <location>
        <begin position="553"/>
        <end position="566"/>
    </location>
</feature>
<protein>
    <submittedName>
        <fullName evidence="3 4">Uncharacterized protein</fullName>
    </submittedName>
</protein>
<evidence type="ECO:0000313" key="3">
    <source>
        <dbReference type="EMBL" id="KAF7492441.1"/>
    </source>
</evidence>
<reference evidence="5" key="1">
    <citation type="journal article" date="2020" name="PLoS Negl. Trop. Dis.">
        <title>High-quality nuclear genome for Sarcoptes scabiei-A critical resource for a neglected parasite.</title>
        <authorList>
            <person name="Korhonen P.K."/>
            <person name="Gasser R.B."/>
            <person name="Ma G."/>
            <person name="Wang T."/>
            <person name="Stroehlein A.J."/>
            <person name="Young N.D."/>
            <person name="Ang C.S."/>
            <person name="Fernando D.D."/>
            <person name="Lu H.C."/>
            <person name="Taylor S."/>
            <person name="Reynolds S.L."/>
            <person name="Mofiz E."/>
            <person name="Najaraj S.H."/>
            <person name="Gowda H."/>
            <person name="Madugundu A."/>
            <person name="Renuse S."/>
            <person name="Holt D."/>
            <person name="Pandey A."/>
            <person name="Papenfuss A.T."/>
            <person name="Fischer K."/>
        </authorList>
    </citation>
    <scope>NUCLEOTIDE SEQUENCE [LARGE SCALE GENOMIC DNA]</scope>
</reference>
<evidence type="ECO:0000256" key="2">
    <source>
        <dbReference type="SAM" id="SignalP"/>
    </source>
</evidence>
<feature type="compositionally biased region" description="Low complexity" evidence="1">
    <location>
        <begin position="731"/>
        <end position="760"/>
    </location>
</feature>
<feature type="compositionally biased region" description="Basic and acidic residues" evidence="1">
    <location>
        <begin position="603"/>
        <end position="613"/>
    </location>
</feature>
<proteinExistence type="predicted"/>
<keyword evidence="5" id="KW-1185">Reference proteome</keyword>
<feature type="region of interest" description="Disordered" evidence="1">
    <location>
        <begin position="41"/>
        <end position="66"/>
    </location>
</feature>
<feature type="compositionally biased region" description="Polar residues" evidence="1">
    <location>
        <begin position="353"/>
        <end position="362"/>
    </location>
</feature>
<evidence type="ECO:0000256" key="1">
    <source>
        <dbReference type="SAM" id="MobiDB-lite"/>
    </source>
</evidence>
<reference evidence="3" key="2">
    <citation type="submission" date="2020-01" db="EMBL/GenBank/DDBJ databases">
        <authorList>
            <person name="Korhonen P.K.K."/>
            <person name="Guangxu M.G."/>
            <person name="Wang T.W."/>
            <person name="Stroehlein A.J.S."/>
            <person name="Young N.D."/>
            <person name="Ang C.-S.A."/>
            <person name="Fernando D.W.F."/>
            <person name="Lu H.L."/>
            <person name="Taylor S.T."/>
            <person name="Ehtesham M.E.M."/>
            <person name="Najaraj S.H.N."/>
            <person name="Harsha G.H.G."/>
            <person name="Madugundu A.M."/>
            <person name="Renuse S.R."/>
            <person name="Holt D.H."/>
            <person name="Pandey A.P."/>
            <person name="Papenfuss A.P."/>
            <person name="Gasser R.B.G."/>
            <person name="Fischer K.F."/>
        </authorList>
    </citation>
    <scope>NUCLEOTIDE SEQUENCE</scope>
    <source>
        <strain evidence="3">SSS_KF_BRIS2020</strain>
    </source>
</reference>
<feature type="compositionally biased region" description="Polar residues" evidence="1">
    <location>
        <begin position="79"/>
        <end position="93"/>
    </location>
</feature>
<feature type="region of interest" description="Disordered" evidence="1">
    <location>
        <begin position="455"/>
        <end position="480"/>
    </location>
</feature>
<organism evidence="3">
    <name type="scientific">Sarcoptes scabiei</name>
    <name type="common">Itch mite</name>
    <name type="synonym">Acarus scabiei</name>
    <dbReference type="NCBI Taxonomy" id="52283"/>
    <lineage>
        <taxon>Eukaryota</taxon>
        <taxon>Metazoa</taxon>
        <taxon>Ecdysozoa</taxon>
        <taxon>Arthropoda</taxon>
        <taxon>Chelicerata</taxon>
        <taxon>Arachnida</taxon>
        <taxon>Acari</taxon>
        <taxon>Acariformes</taxon>
        <taxon>Sarcoptiformes</taxon>
        <taxon>Astigmata</taxon>
        <taxon>Psoroptidia</taxon>
        <taxon>Sarcoptoidea</taxon>
        <taxon>Sarcoptidae</taxon>
        <taxon>Sarcoptinae</taxon>
        <taxon>Sarcoptes</taxon>
    </lineage>
</organism>
<evidence type="ECO:0000313" key="5">
    <source>
        <dbReference type="Proteomes" id="UP000070412"/>
    </source>
</evidence>
<dbReference type="EMBL" id="WVUK01000056">
    <property type="protein sequence ID" value="KAF7492441.1"/>
    <property type="molecule type" value="Genomic_DNA"/>
</dbReference>
<feature type="compositionally biased region" description="Low complexity" evidence="1">
    <location>
        <begin position="627"/>
        <end position="643"/>
    </location>
</feature>
<feature type="region of interest" description="Disordered" evidence="1">
    <location>
        <begin position="409"/>
        <end position="430"/>
    </location>
</feature>
<feature type="compositionally biased region" description="Gly residues" evidence="1">
    <location>
        <begin position="48"/>
        <end position="63"/>
    </location>
</feature>
<feature type="compositionally biased region" description="Low complexity" evidence="1">
    <location>
        <begin position="412"/>
        <end position="430"/>
    </location>
</feature>
<reference evidence="4" key="3">
    <citation type="submission" date="2022-06" db="UniProtKB">
        <authorList>
            <consortium name="EnsemblMetazoa"/>
        </authorList>
    </citation>
    <scope>IDENTIFICATION</scope>
</reference>
<feature type="compositionally biased region" description="Basic and acidic residues" evidence="1">
    <location>
        <begin position="469"/>
        <end position="480"/>
    </location>
</feature>
<feature type="region of interest" description="Disordered" evidence="1">
    <location>
        <begin position="511"/>
        <end position="643"/>
    </location>
</feature>
<feature type="region of interest" description="Disordered" evidence="1">
    <location>
        <begin position="730"/>
        <end position="797"/>
    </location>
</feature>
<evidence type="ECO:0000313" key="4">
    <source>
        <dbReference type="EnsemblMetazoa" id="KAF7492441.1"/>
    </source>
</evidence>
<dbReference type="OrthoDB" id="6512435at2759"/>
<dbReference type="EnsemblMetazoa" id="SSS_3211s_mrna">
    <property type="protein sequence ID" value="KAF7492441.1"/>
    <property type="gene ID" value="SSS_3211"/>
</dbReference>
<feature type="chain" id="PRO_5038259296" evidence="2">
    <location>
        <begin position="21"/>
        <end position="808"/>
    </location>
</feature>
<name>A0A834RBI5_SARSC</name>
<feature type="signal peptide" evidence="2">
    <location>
        <begin position="1"/>
        <end position="20"/>
    </location>
</feature>
<keyword evidence="2" id="KW-0732">Signal</keyword>
<feature type="region of interest" description="Disordered" evidence="1">
    <location>
        <begin position="353"/>
        <end position="380"/>
    </location>
</feature>
<feature type="region of interest" description="Disordered" evidence="1">
    <location>
        <begin position="74"/>
        <end position="93"/>
    </location>
</feature>
<feature type="compositionally biased region" description="Low complexity" evidence="1">
    <location>
        <begin position="535"/>
        <end position="552"/>
    </location>
</feature>
<dbReference type="AlphaFoldDB" id="A0A834RBI5"/>
<accession>A0A834RBI5</accession>